<dbReference type="Proteomes" id="UP000594638">
    <property type="component" value="Unassembled WGS sequence"/>
</dbReference>
<dbReference type="EMBL" id="CACTIH010006027">
    <property type="protein sequence ID" value="CAA3003819.1"/>
    <property type="molecule type" value="Genomic_DNA"/>
</dbReference>
<reference evidence="1 2" key="1">
    <citation type="submission" date="2019-12" db="EMBL/GenBank/DDBJ databases">
        <authorList>
            <person name="Alioto T."/>
            <person name="Alioto T."/>
            <person name="Gomez Garrido J."/>
        </authorList>
    </citation>
    <scope>NUCLEOTIDE SEQUENCE [LARGE SCALE GENOMIC DNA]</scope>
</reference>
<organism evidence="1 2">
    <name type="scientific">Olea europaea subsp. europaea</name>
    <dbReference type="NCBI Taxonomy" id="158383"/>
    <lineage>
        <taxon>Eukaryota</taxon>
        <taxon>Viridiplantae</taxon>
        <taxon>Streptophyta</taxon>
        <taxon>Embryophyta</taxon>
        <taxon>Tracheophyta</taxon>
        <taxon>Spermatophyta</taxon>
        <taxon>Magnoliopsida</taxon>
        <taxon>eudicotyledons</taxon>
        <taxon>Gunneridae</taxon>
        <taxon>Pentapetalae</taxon>
        <taxon>asterids</taxon>
        <taxon>lamiids</taxon>
        <taxon>Lamiales</taxon>
        <taxon>Oleaceae</taxon>
        <taxon>Oleeae</taxon>
        <taxon>Olea</taxon>
    </lineage>
</organism>
<sequence>MPVLQLPKESGQLKSDCHPIAILQSRAVNRKQLSVLQWLIQSPDSAAWEDADWIKFQFPAYGSWGQIKTDEELVVDIINLLKIRGDGLQLHSQTAVTGDREAILPHHATRALPLYSKI</sequence>
<name>A0A8S0TEY0_OLEEU</name>
<evidence type="ECO:0000313" key="1">
    <source>
        <dbReference type="EMBL" id="CAA3003819.1"/>
    </source>
</evidence>
<comment type="caution">
    <text evidence="1">The sequence shown here is derived from an EMBL/GenBank/DDBJ whole genome shotgun (WGS) entry which is preliminary data.</text>
</comment>
<dbReference type="AlphaFoldDB" id="A0A8S0TEY0"/>
<proteinExistence type="predicted"/>
<gene>
    <name evidence="1" type="ORF">OLEA9_A014811</name>
</gene>
<accession>A0A8S0TEY0</accession>
<keyword evidence="2" id="KW-1185">Reference proteome</keyword>
<dbReference type="Gramene" id="OE9A014811T1">
    <property type="protein sequence ID" value="OE9A014811C1"/>
    <property type="gene ID" value="OE9A014811"/>
</dbReference>
<evidence type="ECO:0000313" key="2">
    <source>
        <dbReference type="Proteomes" id="UP000594638"/>
    </source>
</evidence>
<protein>
    <submittedName>
        <fullName evidence="1">Uncharacterized protein</fullName>
    </submittedName>
</protein>